<evidence type="ECO:0000256" key="1">
    <source>
        <dbReference type="SAM" id="Phobius"/>
    </source>
</evidence>
<feature type="transmembrane region" description="Helical" evidence="1">
    <location>
        <begin position="20"/>
        <end position="40"/>
    </location>
</feature>
<keyword evidence="1" id="KW-1133">Transmembrane helix</keyword>
<keyword evidence="1" id="KW-0472">Membrane</keyword>
<sequence>MPSLPCGIQRTNQRQEIRRACTETLLSIFSFYFIFVLLPYHNVLF</sequence>
<evidence type="ECO:0000313" key="2">
    <source>
        <dbReference type="EMBL" id="JAI00728.1"/>
    </source>
</evidence>
<accession>A0A0E9XDD6</accession>
<dbReference type="AlphaFoldDB" id="A0A0E9XDD6"/>
<reference evidence="2" key="2">
    <citation type="journal article" date="2015" name="Fish Shellfish Immunol.">
        <title>Early steps in the European eel (Anguilla anguilla)-Vibrio vulnificus interaction in the gills: Role of the RtxA13 toxin.</title>
        <authorList>
            <person name="Callol A."/>
            <person name="Pajuelo D."/>
            <person name="Ebbesson L."/>
            <person name="Teles M."/>
            <person name="MacKenzie S."/>
            <person name="Amaro C."/>
        </authorList>
    </citation>
    <scope>NUCLEOTIDE SEQUENCE</scope>
</reference>
<protein>
    <submittedName>
        <fullName evidence="2">Uncharacterized protein</fullName>
    </submittedName>
</protein>
<reference evidence="2" key="1">
    <citation type="submission" date="2014-11" db="EMBL/GenBank/DDBJ databases">
        <authorList>
            <person name="Amaro Gonzalez C."/>
        </authorList>
    </citation>
    <scope>NUCLEOTIDE SEQUENCE</scope>
</reference>
<organism evidence="2">
    <name type="scientific">Anguilla anguilla</name>
    <name type="common">European freshwater eel</name>
    <name type="synonym">Muraena anguilla</name>
    <dbReference type="NCBI Taxonomy" id="7936"/>
    <lineage>
        <taxon>Eukaryota</taxon>
        <taxon>Metazoa</taxon>
        <taxon>Chordata</taxon>
        <taxon>Craniata</taxon>
        <taxon>Vertebrata</taxon>
        <taxon>Euteleostomi</taxon>
        <taxon>Actinopterygii</taxon>
        <taxon>Neopterygii</taxon>
        <taxon>Teleostei</taxon>
        <taxon>Anguilliformes</taxon>
        <taxon>Anguillidae</taxon>
        <taxon>Anguilla</taxon>
    </lineage>
</organism>
<name>A0A0E9XDD6_ANGAN</name>
<keyword evidence="1" id="KW-0812">Transmembrane</keyword>
<proteinExistence type="predicted"/>
<dbReference type="EMBL" id="GBXM01007850">
    <property type="protein sequence ID" value="JAI00728.1"/>
    <property type="molecule type" value="Transcribed_RNA"/>
</dbReference>